<evidence type="ECO:0000313" key="5">
    <source>
        <dbReference type="Proteomes" id="UP000264702"/>
    </source>
</evidence>
<protein>
    <recommendedName>
        <fullName evidence="3">IPT/TIG domain-containing protein</fullName>
    </recommendedName>
</protein>
<dbReference type="Pfam" id="PF13290">
    <property type="entry name" value="CHB_HEX_C_1"/>
    <property type="match status" value="3"/>
</dbReference>
<dbReference type="PANTHER" id="PTHR46769:SF2">
    <property type="entry name" value="FIBROCYSTIN-L ISOFORM 2 PRECURSOR-RELATED"/>
    <property type="match status" value="1"/>
</dbReference>
<dbReference type="EMBL" id="QVQT01000007">
    <property type="protein sequence ID" value="RFU15190.1"/>
    <property type="molecule type" value="Genomic_DNA"/>
</dbReference>
<accession>A0A372IJP2</accession>
<dbReference type="InterPro" id="IPR052387">
    <property type="entry name" value="Fibrocystin"/>
</dbReference>
<dbReference type="Pfam" id="PF01833">
    <property type="entry name" value="TIG"/>
    <property type="match status" value="4"/>
</dbReference>
<sequence>MANAAGMESRYRRRHAFPEACAQRRAVSGAMKGQGSMKAVGSHGGGVLQGLSKRMDMRAVWFAGVLAGALTIAGCSGGSMKTTTATPTFTPPGGTYGSSQTVTVSDTTAGAVLYCTTDGSAPSSSSSQCTQPMTISQTETLSALAVAPGDSPSAVASATYTINLPKTATPAFSPAAGTYNSVQTVTISDTTTGAAIYYTTDGSTPTASSTQYSAPISVSASETINAIAVASGYANSAVATAAYTITGTTQTTPTISSLSPASATAGGAAFTLTVNGANFLSGAIVNWNGTALTTTYKTAAQLTAAVPASLIATAGAATVTVSESGVVSAGAAFTINAPTAPTITTLSPTSGAVGASVTITGTNFGASQGSSTVTFNNTAATVTSWSASSITTTVPTGATSGNVVVTVNGTASNGVAFTVTSTAPSITTLSPTSGAVGASVTITGTNFGASQGSSTVTFNNTAATVTSWSASSITTTVPTGATSGNVVVTVNGTVSNGVAFTVSVPAPTITTLSPTSGAAGTSITITGTGFGASQGSSTVAFGGTTATATSWSDTSIVTTVPTGATVGNVNVVVTVNGTASNGVAFTVGASGPLLTGTVLSSTTPIVKASVQLYAAGTTGYGGSGTGNMGPTLLGSAVQSGNDGTFSLTLPATCPAAPGDLLYLVATGGSFGSSGSANNGIALMTALGACSNVSASTTVTINEVTTVASAYALAGFSSFSSTGPGIAIGAPAPAATCATGGVTTVGGSSCNYLGMANAFRTVNNLVNVFGTTDTYGVAAGTARTITPFYSGSDPRNPTGWSSNYGDTYPNGAVNSTNNVVPADSLNTSTVPQARINALADILASCVESLDGSGCATLFPAATPTGGTTPADTLQAALNIAQNPGSNGISVAALLGLVPATNPPYATVLDAGTPPTDLTLALTFTGAGLGIDYSSDASEALGNYALVIDGGGNLWISAYASSPPWPDTGMIAGFDPLGEALTPPTSLVGGSIFVDETNLGNSSYGGFGPNYYDPKDSGLAGLMQQPFAFAIDPSGNLWEGENDSNHGNELAISPSAVPVPPSSWFPISSLSVVTEGPGVPVSKDYLAIDGNGSVWETGNGATTIQFVTSDPVNNGQYTVTGANGGLFSLTFDSNGSLWAVGSNSTGTGLFDTVPSSGTTLGGYNGVYTNSLAAGTGGNMYACNLPQLAPPTFNLPTGTYSSPQMEYIQGNVIIYTTDGSDPNTSPTAKQYTNPIVVSTSEVINAINQGRSGSSYSSPVASVTITISGTPAPPNSNPIPNNYPGSYLVFNASKLTGPTATLPIPSGYCGASLTVDGAGNLWSINSQFDAGTGNYVDALEAVNPSTQTLITPDAGYTGSSSAESAATGMSAIISGANIRSAQSQPGLVVDGSGNLWFMNPDVNSSGGTGAPGNNALVEFIGVAAPTVTPTSIAVQNAAQGTKP</sequence>
<reference evidence="4 5" key="1">
    <citation type="submission" date="2018-08" db="EMBL/GenBank/DDBJ databases">
        <title>Acidipila sp. 4G-K13, an acidobacterium isolated from forest soil.</title>
        <authorList>
            <person name="Gao Z.-H."/>
            <person name="Qiu L.-H."/>
        </authorList>
    </citation>
    <scope>NUCLEOTIDE SEQUENCE [LARGE SCALE GENOMIC DNA]</scope>
    <source>
        <strain evidence="4 5">4G-K13</strain>
    </source>
</reference>
<feature type="domain" description="IPT/TIG" evidence="3">
    <location>
        <begin position="506"/>
        <end position="588"/>
    </location>
</feature>
<comment type="caution">
    <text evidence="4">The sequence shown here is derived from an EMBL/GenBank/DDBJ whole genome shotgun (WGS) entry which is preliminary data.</text>
</comment>
<dbReference type="InterPro" id="IPR002909">
    <property type="entry name" value="IPT_dom"/>
</dbReference>
<keyword evidence="1" id="KW-0732">Signal</keyword>
<dbReference type="InterPro" id="IPR059177">
    <property type="entry name" value="GH29D-like_dom"/>
</dbReference>
<keyword evidence="5" id="KW-1185">Reference proteome</keyword>
<dbReference type="InterPro" id="IPR014756">
    <property type="entry name" value="Ig_E-set"/>
</dbReference>
<dbReference type="Proteomes" id="UP000264702">
    <property type="component" value="Unassembled WGS sequence"/>
</dbReference>
<dbReference type="CDD" id="cd00603">
    <property type="entry name" value="IPT_PCSR"/>
    <property type="match status" value="1"/>
</dbReference>
<keyword evidence="2" id="KW-1133">Transmembrane helix</keyword>
<dbReference type="InterPro" id="IPR013783">
    <property type="entry name" value="Ig-like_fold"/>
</dbReference>
<name>A0A372IJP2_9BACT</name>
<gene>
    <name evidence="4" type="ORF">D0Y96_18845</name>
</gene>
<feature type="domain" description="IPT/TIG" evidence="3">
    <location>
        <begin position="340"/>
        <end position="420"/>
    </location>
</feature>
<proteinExistence type="predicted"/>
<dbReference type="SMART" id="SM00429">
    <property type="entry name" value="IPT"/>
    <property type="match status" value="4"/>
</dbReference>
<keyword evidence="2" id="KW-0812">Transmembrane</keyword>
<dbReference type="SUPFAM" id="SSF81296">
    <property type="entry name" value="E set domains"/>
    <property type="match status" value="4"/>
</dbReference>
<evidence type="ECO:0000256" key="2">
    <source>
        <dbReference type="SAM" id="Phobius"/>
    </source>
</evidence>
<organism evidence="4 5">
    <name type="scientific">Paracidobacterium acidisoli</name>
    <dbReference type="NCBI Taxonomy" id="2303751"/>
    <lineage>
        <taxon>Bacteria</taxon>
        <taxon>Pseudomonadati</taxon>
        <taxon>Acidobacteriota</taxon>
        <taxon>Terriglobia</taxon>
        <taxon>Terriglobales</taxon>
        <taxon>Acidobacteriaceae</taxon>
        <taxon>Paracidobacterium</taxon>
    </lineage>
</organism>
<feature type="transmembrane region" description="Helical" evidence="2">
    <location>
        <begin position="59"/>
        <end position="80"/>
    </location>
</feature>
<feature type="domain" description="IPT/TIG" evidence="3">
    <location>
        <begin position="252"/>
        <end position="336"/>
    </location>
</feature>
<evidence type="ECO:0000256" key="1">
    <source>
        <dbReference type="ARBA" id="ARBA00022729"/>
    </source>
</evidence>
<dbReference type="Gene3D" id="2.60.40.10">
    <property type="entry name" value="Immunoglobulins"/>
    <property type="match status" value="4"/>
</dbReference>
<dbReference type="PANTHER" id="PTHR46769">
    <property type="entry name" value="POLYCYSTIC KIDNEY AND HEPATIC DISEASE 1 (AUTOSOMAL RECESSIVE)-LIKE 1"/>
    <property type="match status" value="1"/>
</dbReference>
<evidence type="ECO:0000313" key="4">
    <source>
        <dbReference type="EMBL" id="RFU15190.1"/>
    </source>
</evidence>
<keyword evidence="2" id="KW-0472">Membrane</keyword>
<feature type="domain" description="IPT/TIG" evidence="3">
    <location>
        <begin position="423"/>
        <end position="503"/>
    </location>
</feature>
<evidence type="ECO:0000259" key="3">
    <source>
        <dbReference type="SMART" id="SM00429"/>
    </source>
</evidence>